<gene>
    <name evidence="14" type="ORF">BFD99_02700</name>
    <name evidence="13" type="ORF">C1418_07465</name>
</gene>
<feature type="domain" description="TonB-dependent receptor plug" evidence="12">
    <location>
        <begin position="57"/>
        <end position="156"/>
    </location>
</feature>
<dbReference type="Pfam" id="PF07715">
    <property type="entry name" value="Plug"/>
    <property type="match status" value="1"/>
</dbReference>
<evidence type="ECO:0000256" key="3">
    <source>
        <dbReference type="ARBA" id="ARBA00022452"/>
    </source>
</evidence>
<dbReference type="EMBL" id="AACFWJ010000008">
    <property type="protein sequence ID" value="EAK3959649.1"/>
    <property type="molecule type" value="Genomic_DNA"/>
</dbReference>
<feature type="domain" description="TonB-dependent receptor-like beta-barrel" evidence="11">
    <location>
        <begin position="252"/>
        <end position="707"/>
    </location>
</feature>
<evidence type="ECO:0000256" key="8">
    <source>
        <dbReference type="PROSITE-ProRule" id="PRU01360"/>
    </source>
</evidence>
<proteinExistence type="inferred from homology"/>
<keyword evidence="4 8" id="KW-0812">Transmembrane</keyword>
<keyword evidence="5 9" id="KW-0798">TonB box</keyword>
<reference evidence="14 15" key="2">
    <citation type="submission" date="2018-05" db="EMBL/GenBank/DDBJ databases">
        <authorList>
            <consortium name="NARMS: The National Antimicrobial Resistance Monitoring System"/>
        </authorList>
    </citation>
    <scope>NUCLEOTIDE SEQUENCE [LARGE SCALE GENOMIC DNA]</scope>
    <source>
        <strain evidence="14 15">FSIS1607212</strain>
    </source>
</reference>
<dbReference type="SMR" id="A0A2U0QPD6"/>
<comment type="caution">
    <text evidence="14">The sequence shown here is derived from an EMBL/GenBank/DDBJ whole genome shotgun (WGS) entry which is preliminary data.</text>
</comment>
<dbReference type="Proteomes" id="UP000335162">
    <property type="component" value="Unassembled WGS sequence"/>
</dbReference>
<feature type="signal peptide" evidence="10">
    <location>
        <begin position="1"/>
        <end position="20"/>
    </location>
</feature>
<name>A0A2U0QPD6_CAMJU</name>
<evidence type="ECO:0000313" key="15">
    <source>
        <dbReference type="Proteomes" id="UP000335162"/>
    </source>
</evidence>
<dbReference type="InterPro" id="IPR037066">
    <property type="entry name" value="Plug_dom_sf"/>
</dbReference>
<organism evidence="14 15">
    <name type="scientific">Campylobacter jejuni</name>
    <dbReference type="NCBI Taxonomy" id="197"/>
    <lineage>
        <taxon>Bacteria</taxon>
        <taxon>Pseudomonadati</taxon>
        <taxon>Campylobacterota</taxon>
        <taxon>Epsilonproteobacteria</taxon>
        <taxon>Campylobacterales</taxon>
        <taxon>Campylobacteraceae</taxon>
        <taxon>Campylobacter</taxon>
    </lineage>
</organism>
<evidence type="ECO:0000256" key="7">
    <source>
        <dbReference type="ARBA" id="ARBA00023237"/>
    </source>
</evidence>
<comment type="subcellular location">
    <subcellularLocation>
        <location evidence="1 8">Cell outer membrane</location>
        <topology evidence="1 8">Multi-pass membrane protein</topology>
    </subcellularLocation>
</comment>
<comment type="similarity">
    <text evidence="8 9">Belongs to the TonB-dependent receptor family.</text>
</comment>
<dbReference type="RefSeq" id="WP_002858692.1">
    <property type="nucleotide sequence ID" value="NZ_AACERE020000010.1"/>
</dbReference>
<feature type="chain" id="PRO_5044386136" evidence="10">
    <location>
        <begin position="21"/>
        <end position="755"/>
    </location>
</feature>
<evidence type="ECO:0000256" key="10">
    <source>
        <dbReference type="SAM" id="SignalP"/>
    </source>
</evidence>
<evidence type="ECO:0000256" key="5">
    <source>
        <dbReference type="ARBA" id="ARBA00023077"/>
    </source>
</evidence>
<keyword evidence="7 8" id="KW-0998">Cell outer membrane</keyword>
<dbReference type="GO" id="GO:0044718">
    <property type="term" value="P:siderophore transmembrane transport"/>
    <property type="evidence" value="ECO:0007669"/>
    <property type="project" value="TreeGrafter"/>
</dbReference>
<keyword evidence="2 8" id="KW-0813">Transport</keyword>
<keyword evidence="3 8" id="KW-1134">Transmembrane beta strand</keyword>
<dbReference type="InterPro" id="IPR036942">
    <property type="entry name" value="Beta-barrel_TonB_sf"/>
</dbReference>
<keyword evidence="14" id="KW-0675">Receptor</keyword>
<protein>
    <submittedName>
        <fullName evidence="14">TonB-dependent receptor</fullName>
    </submittedName>
</protein>
<dbReference type="InterPro" id="IPR000531">
    <property type="entry name" value="Beta-barrel_TonB"/>
</dbReference>
<accession>A0A2U0QPD6</accession>
<keyword evidence="10" id="KW-0732">Signal</keyword>
<sequence length="755" mass="84114">MKKLSLFCAVGLCFASFAFSEELEFDSLEISGSKIKNDEKPFVTPGATSTREGIGSDTQSIDSIVRSIPGTYTNTDQAQGTVQVNIRGMSGFGRVNTMIDGVTQTFYGSASDDPARFHSQTGTSAFGAVIDTNFLIGVDVTRGTFEGVGGANALMGSANFKTIGINDIVHDGNIFGFLGRFSYGSNGIGPSYMSAVAGKTELENNGYVGALFGYSAKRITQNYTVGGGGKIGSSMVDTDGDGIADTNIAPFDPDFLTQKPNSQLFKLEYVPNSFTNTIFSYRRYQNELAGRKIHNDNYQLDFWHNPNEWLNVNTLIAYNQGIQTYGSKSTFAANDAIANTKAKNTATTFDISDTLEGEWHRFNLNIRFGANILLNDYKNTLNTSIQGVNSIPFQPRGKQNLFTYYLDNSLNYGIFTLDTNVNLLDWNIKGHRPACDEVNFMCFPKAATDIDKNGLRLNASVMLSAAIHELITPFVSFARTNRAPNVQEMFFSNNEGNGINSFLKPEQANTWQIGFNSFKHGLLKDDDRFGFKAVYYHTKIKDYIYNEQFYLEDPSKDPPSSQFYMHLNSADDTIFKGVELELSYDLGFAYAKAMYSRQDTSSTISQTSGPLLGSFSASKIMELPKDYANVELGFRLNDKISFGGIAKYTGKAKRVNPNTDDWNKDPNNPYYPKPTTQDLPKIPIIVDLYWNIEWFKNLTMRAEVQNLFDKNYMDALNAYNSLDNQLQYNGAGDPIYLFSNSARGRTFIVSFEYKY</sequence>
<dbReference type="PANTHER" id="PTHR30069:SF50">
    <property type="entry name" value="TONB-DEPENDENT RECEPTOR HI_1217-RELATED"/>
    <property type="match status" value="1"/>
</dbReference>
<keyword evidence="6 8" id="KW-0472">Membrane</keyword>
<dbReference type="InterPro" id="IPR039426">
    <property type="entry name" value="TonB-dep_rcpt-like"/>
</dbReference>
<dbReference type="InterPro" id="IPR012910">
    <property type="entry name" value="Plug_dom"/>
</dbReference>
<evidence type="ECO:0000259" key="11">
    <source>
        <dbReference type="Pfam" id="PF00593"/>
    </source>
</evidence>
<dbReference type="SUPFAM" id="SSF56935">
    <property type="entry name" value="Porins"/>
    <property type="match status" value="1"/>
</dbReference>
<reference evidence="13 16" key="1">
    <citation type="submission" date="2018-05" db="EMBL/GenBank/DDBJ databases">
        <authorList>
            <consortium name="PulseNet: The National Subtyping Network for Foodborne Disease Surveillance"/>
            <person name="Tarr C.L."/>
            <person name="Trees E."/>
            <person name="Katz L.S."/>
            <person name="Carleton-Romer H.A."/>
            <person name="Stroika S."/>
            <person name="Kucerova Z."/>
            <person name="Roache K.F."/>
            <person name="Sabol A.L."/>
            <person name="Besser J."/>
            <person name="Gerner-Smidt P."/>
        </authorList>
    </citation>
    <scope>NUCLEOTIDE SEQUENCE [LARGE SCALE GENOMIC DNA]</scope>
    <source>
        <strain evidence="13 16">PNUSAC003589</strain>
    </source>
</reference>
<evidence type="ECO:0000256" key="9">
    <source>
        <dbReference type="RuleBase" id="RU003357"/>
    </source>
</evidence>
<dbReference type="Gene3D" id="2.40.170.20">
    <property type="entry name" value="TonB-dependent receptor, beta-barrel domain"/>
    <property type="match status" value="1"/>
</dbReference>
<dbReference type="Gene3D" id="2.170.130.10">
    <property type="entry name" value="TonB-dependent receptor, plug domain"/>
    <property type="match status" value="1"/>
</dbReference>
<evidence type="ECO:0000313" key="16">
    <source>
        <dbReference type="Proteomes" id="UP000410873"/>
    </source>
</evidence>
<evidence type="ECO:0000313" key="14">
    <source>
        <dbReference type="EMBL" id="EAL3734886.1"/>
    </source>
</evidence>
<evidence type="ECO:0000256" key="1">
    <source>
        <dbReference type="ARBA" id="ARBA00004571"/>
    </source>
</evidence>
<evidence type="ECO:0000256" key="6">
    <source>
        <dbReference type="ARBA" id="ARBA00023136"/>
    </source>
</evidence>
<dbReference type="PROSITE" id="PS52016">
    <property type="entry name" value="TONB_DEPENDENT_REC_3"/>
    <property type="match status" value="1"/>
</dbReference>
<dbReference type="EMBL" id="AACNRY010000004">
    <property type="protein sequence ID" value="EAL3734886.1"/>
    <property type="molecule type" value="Genomic_DNA"/>
</dbReference>
<dbReference type="Pfam" id="PF00593">
    <property type="entry name" value="TonB_dep_Rec_b-barrel"/>
    <property type="match status" value="1"/>
</dbReference>
<dbReference type="Proteomes" id="UP000410873">
    <property type="component" value="Unassembled WGS sequence"/>
</dbReference>
<dbReference type="AlphaFoldDB" id="A0A2U0QPD6"/>
<dbReference type="GO" id="GO:0015344">
    <property type="term" value="F:siderophore uptake transmembrane transporter activity"/>
    <property type="evidence" value="ECO:0007669"/>
    <property type="project" value="TreeGrafter"/>
</dbReference>
<evidence type="ECO:0000259" key="12">
    <source>
        <dbReference type="Pfam" id="PF07715"/>
    </source>
</evidence>
<evidence type="ECO:0000313" key="13">
    <source>
        <dbReference type="EMBL" id="EAK3959649.1"/>
    </source>
</evidence>
<dbReference type="PANTHER" id="PTHR30069">
    <property type="entry name" value="TONB-DEPENDENT OUTER MEMBRANE RECEPTOR"/>
    <property type="match status" value="1"/>
</dbReference>
<evidence type="ECO:0000256" key="4">
    <source>
        <dbReference type="ARBA" id="ARBA00022692"/>
    </source>
</evidence>
<dbReference type="GO" id="GO:0009279">
    <property type="term" value="C:cell outer membrane"/>
    <property type="evidence" value="ECO:0007669"/>
    <property type="project" value="UniProtKB-SubCell"/>
</dbReference>
<evidence type="ECO:0000256" key="2">
    <source>
        <dbReference type="ARBA" id="ARBA00022448"/>
    </source>
</evidence>